<evidence type="ECO:0000313" key="1">
    <source>
        <dbReference type="EMBL" id="KRS18848.1"/>
    </source>
</evidence>
<evidence type="ECO:0000313" key="2">
    <source>
        <dbReference type="Proteomes" id="UP000051401"/>
    </source>
</evidence>
<sequence length="159" mass="18096">MRALCVVCGADMWPCRPNKMFCSAACIETDRRQTETTARIEELAKRKCLRCGAPIPLTATRRRRYCSTACEPPPYYAGSRECAWCGQEFRAVGKDQRCCSISCGAKSRRRAESRPCKVCGIEIETPLPEQIYCSPRCNQRAYRERKRRARAGLSGEFPR</sequence>
<evidence type="ECO:0008006" key="3">
    <source>
        <dbReference type="Google" id="ProtNLM"/>
    </source>
</evidence>
<dbReference type="PATRIC" id="fig|540747.5.peg.2364"/>
<comment type="caution">
    <text evidence="1">The sequence shown here is derived from an EMBL/GenBank/DDBJ whole genome shotgun (WGS) entry which is preliminary data.</text>
</comment>
<dbReference type="EMBL" id="LAXI01000002">
    <property type="protein sequence ID" value="KRS18848.1"/>
    <property type="molecule type" value="Genomic_DNA"/>
</dbReference>
<keyword evidence="2" id="KW-1185">Reference proteome</keyword>
<dbReference type="AlphaFoldDB" id="A0A0T5PCE3"/>
<reference evidence="1 2" key="1">
    <citation type="submission" date="2015-04" db="EMBL/GenBank/DDBJ databases">
        <title>The draft genome sequence of Roseovarius indicus B108T.</title>
        <authorList>
            <person name="Li G."/>
            <person name="Lai Q."/>
            <person name="Shao Z."/>
            <person name="Yan P."/>
        </authorList>
    </citation>
    <scope>NUCLEOTIDE SEQUENCE [LARGE SCALE GENOMIC DNA]</scope>
    <source>
        <strain evidence="1 2">B108</strain>
    </source>
</reference>
<name>A0A0T5PCE3_9RHOB</name>
<proteinExistence type="predicted"/>
<protein>
    <recommendedName>
        <fullName evidence="3">MYND finger</fullName>
    </recommendedName>
</protein>
<organism evidence="1 2">
    <name type="scientific">Roseovarius indicus</name>
    <dbReference type="NCBI Taxonomy" id="540747"/>
    <lineage>
        <taxon>Bacteria</taxon>
        <taxon>Pseudomonadati</taxon>
        <taxon>Pseudomonadota</taxon>
        <taxon>Alphaproteobacteria</taxon>
        <taxon>Rhodobacterales</taxon>
        <taxon>Roseobacteraceae</taxon>
        <taxon>Roseovarius</taxon>
    </lineage>
</organism>
<dbReference type="Proteomes" id="UP000051401">
    <property type="component" value="Unassembled WGS sequence"/>
</dbReference>
<accession>A0A0T5PCE3</accession>
<gene>
    <name evidence="1" type="ORF">XM52_03950</name>
</gene>